<dbReference type="PANTHER" id="PTHR11956:SF5">
    <property type="entry name" value="ARGININE--TRNA LIGASE, CYTOPLASMIC"/>
    <property type="match status" value="1"/>
</dbReference>
<protein>
    <recommendedName>
        <fullName evidence="1">arginine--tRNA ligase</fullName>
        <ecNumber evidence="1">6.1.1.19</ecNumber>
    </recommendedName>
</protein>
<dbReference type="Gene3D" id="1.10.730.10">
    <property type="entry name" value="Isoleucyl-tRNA Synthetase, Domain 1"/>
    <property type="match status" value="1"/>
</dbReference>
<comment type="catalytic activity">
    <reaction evidence="5">
        <text>tRNA(Arg) + L-arginine + ATP = L-arginyl-tRNA(Arg) + AMP + diphosphate</text>
        <dbReference type="Rhea" id="RHEA:20301"/>
        <dbReference type="Rhea" id="RHEA-COMP:9658"/>
        <dbReference type="Rhea" id="RHEA-COMP:9673"/>
        <dbReference type="ChEBI" id="CHEBI:30616"/>
        <dbReference type="ChEBI" id="CHEBI:32682"/>
        <dbReference type="ChEBI" id="CHEBI:33019"/>
        <dbReference type="ChEBI" id="CHEBI:78442"/>
        <dbReference type="ChEBI" id="CHEBI:78513"/>
        <dbReference type="ChEBI" id="CHEBI:456215"/>
        <dbReference type="EC" id="6.1.1.19"/>
    </reaction>
</comment>
<evidence type="ECO:0000313" key="8">
    <source>
        <dbReference type="Proteomes" id="UP001234495"/>
    </source>
</evidence>
<dbReference type="InterPro" id="IPR001278">
    <property type="entry name" value="Arg-tRNA-ligase"/>
</dbReference>
<gene>
    <name evidence="7" type="ORF">J2S19_001166</name>
</gene>
<comment type="caution">
    <text evidence="7">The sequence shown here is derived from an EMBL/GenBank/DDBJ whole genome shotgun (WGS) entry which is preliminary data.</text>
</comment>
<sequence length="78" mass="8757">MKLHAFPATILRAIEAYDPSQIARYVLDLAKLFNKYDGSVRILPDDPGKPDRLALVQSVQIVLKEGLRLLGIHAQDEM</sequence>
<accession>A0ABT9ZCC2</accession>
<reference evidence="7 8" key="1">
    <citation type="submission" date="2023-07" db="EMBL/GenBank/DDBJ databases">
        <title>Genomic Encyclopedia of Type Strains, Phase IV (KMG-IV): sequencing the most valuable type-strain genomes for metagenomic binning, comparative biology and taxonomic classification.</title>
        <authorList>
            <person name="Goeker M."/>
        </authorList>
    </citation>
    <scope>NUCLEOTIDE SEQUENCE [LARGE SCALE GENOMIC DNA]</scope>
    <source>
        <strain evidence="7 8">DSM 29005</strain>
    </source>
</reference>
<dbReference type="EC" id="6.1.1.19" evidence="1"/>
<evidence type="ECO:0000256" key="2">
    <source>
        <dbReference type="ARBA" id="ARBA00022598"/>
    </source>
</evidence>
<dbReference type="SUPFAM" id="SSF47323">
    <property type="entry name" value="Anticodon-binding domain of a subclass of class I aminoacyl-tRNA synthetases"/>
    <property type="match status" value="1"/>
</dbReference>
<dbReference type="Proteomes" id="UP001234495">
    <property type="component" value="Unassembled WGS sequence"/>
</dbReference>
<keyword evidence="2" id="KW-0436">Ligase</keyword>
<name>A0ABT9ZCC2_9BACI</name>
<dbReference type="SMART" id="SM00836">
    <property type="entry name" value="DALR_1"/>
    <property type="match status" value="1"/>
</dbReference>
<dbReference type="RefSeq" id="WP_307338374.1">
    <property type="nucleotide sequence ID" value="NZ_JAUSUD010000003.1"/>
</dbReference>
<dbReference type="PANTHER" id="PTHR11956">
    <property type="entry name" value="ARGINYL-TRNA SYNTHETASE"/>
    <property type="match status" value="1"/>
</dbReference>
<keyword evidence="8" id="KW-1185">Reference proteome</keyword>
<evidence type="ECO:0000256" key="5">
    <source>
        <dbReference type="ARBA" id="ARBA00049339"/>
    </source>
</evidence>
<dbReference type="InterPro" id="IPR009080">
    <property type="entry name" value="tRNAsynth_Ia_anticodon-bd"/>
</dbReference>
<dbReference type="EMBL" id="JAUSUD010000003">
    <property type="protein sequence ID" value="MDQ0229914.1"/>
    <property type="molecule type" value="Genomic_DNA"/>
</dbReference>
<evidence type="ECO:0000256" key="1">
    <source>
        <dbReference type="ARBA" id="ARBA00012837"/>
    </source>
</evidence>
<evidence type="ECO:0000313" key="7">
    <source>
        <dbReference type="EMBL" id="MDQ0229914.1"/>
    </source>
</evidence>
<evidence type="ECO:0000256" key="3">
    <source>
        <dbReference type="ARBA" id="ARBA00022741"/>
    </source>
</evidence>
<evidence type="ECO:0000256" key="4">
    <source>
        <dbReference type="ARBA" id="ARBA00022840"/>
    </source>
</evidence>
<dbReference type="InterPro" id="IPR008909">
    <property type="entry name" value="DALR_anticod-bd"/>
</dbReference>
<proteinExistence type="predicted"/>
<dbReference type="Pfam" id="PF05746">
    <property type="entry name" value="DALR_1"/>
    <property type="match status" value="1"/>
</dbReference>
<organism evidence="7 8">
    <name type="scientific">Metabacillus malikii</name>
    <dbReference type="NCBI Taxonomy" id="1504265"/>
    <lineage>
        <taxon>Bacteria</taxon>
        <taxon>Bacillati</taxon>
        <taxon>Bacillota</taxon>
        <taxon>Bacilli</taxon>
        <taxon>Bacillales</taxon>
        <taxon>Bacillaceae</taxon>
        <taxon>Metabacillus</taxon>
    </lineage>
</organism>
<evidence type="ECO:0000259" key="6">
    <source>
        <dbReference type="SMART" id="SM00836"/>
    </source>
</evidence>
<feature type="domain" description="DALR anticodon binding" evidence="6">
    <location>
        <begin position="1"/>
        <end position="78"/>
    </location>
</feature>
<keyword evidence="3" id="KW-0547">Nucleotide-binding</keyword>
<keyword evidence="4" id="KW-0067">ATP-binding</keyword>